<dbReference type="PANTHER" id="PTHR30250">
    <property type="entry name" value="PST FAMILY PREDICTED COLANIC ACID TRANSPORTER"/>
    <property type="match status" value="1"/>
</dbReference>
<evidence type="ECO:0000256" key="3">
    <source>
        <dbReference type="ARBA" id="ARBA00022692"/>
    </source>
</evidence>
<name>A0AAW4WHN2_9FIRM</name>
<keyword evidence="4 6" id="KW-1133">Transmembrane helix</keyword>
<feature type="transmembrane region" description="Helical" evidence="6">
    <location>
        <begin position="408"/>
        <end position="430"/>
    </location>
</feature>
<dbReference type="RefSeq" id="WP_227710132.1">
    <property type="nucleotide sequence ID" value="NZ_JAJEQW010000007.1"/>
</dbReference>
<evidence type="ECO:0000256" key="1">
    <source>
        <dbReference type="ARBA" id="ARBA00004651"/>
    </source>
</evidence>
<proteinExistence type="predicted"/>
<sequence length="440" mass="48720">MKPLKSISNPLIAGTLLLTVTGLSSRVIGFFYRIFLSRIIGAEGLGIYQLIFPVFALCIAFSSSGIQTAVSRFVAAADHKNTGMSYLYAGLVLSVGIALSLTVILISYSDFIAIHILDEARCAPLLVILSYCLIPASVHACINGYYYGKKKTLVPSVSQLMEQVVRVLSVYTLYLICLEKSYPITPSIAVWGVVCGELASSLFSVSCLHFQKCSRHIKRIFKELSLFALPLTTNHVAYHLFSSIEAILIPICLKKYGYSNQDALSVFGIFTGMAMPMILFPNVLVNSVSVLLMPAISEAYARKDFHLIRRTIKKTVFYCLLLGFSCTFGFLLTGKWIGQFVFQNTLAGSFILILSWICPFLYLSTTLTSVLHGLGKPGRAFYINMSGCTLRIFFIYALIPTYGIRCYLYGMLAGELLTTFLSFLALLRFARKKSPENSLL</sequence>
<evidence type="ECO:0000313" key="8">
    <source>
        <dbReference type="Proteomes" id="UP001198893"/>
    </source>
</evidence>
<organism evidence="7 8">
    <name type="scientific">Roseburia amylophila</name>
    <dbReference type="NCBI Taxonomy" id="2981794"/>
    <lineage>
        <taxon>Bacteria</taxon>
        <taxon>Bacillati</taxon>
        <taxon>Bacillota</taxon>
        <taxon>Clostridia</taxon>
        <taxon>Lachnospirales</taxon>
        <taxon>Lachnospiraceae</taxon>
        <taxon>Roseburia</taxon>
    </lineage>
</organism>
<feature type="transmembrane region" description="Helical" evidence="6">
    <location>
        <begin position="381"/>
        <end position="402"/>
    </location>
</feature>
<feature type="transmembrane region" description="Helical" evidence="6">
    <location>
        <begin position="188"/>
        <end position="210"/>
    </location>
</feature>
<dbReference type="EMBL" id="JAJEQW010000007">
    <property type="protein sequence ID" value="MCC2242201.1"/>
    <property type="molecule type" value="Genomic_DNA"/>
</dbReference>
<dbReference type="CDD" id="cd13124">
    <property type="entry name" value="MATE_SpoVB_like"/>
    <property type="match status" value="1"/>
</dbReference>
<comment type="caution">
    <text evidence="7">The sequence shown here is derived from an EMBL/GenBank/DDBJ whole genome shotgun (WGS) entry which is preliminary data.</text>
</comment>
<gene>
    <name evidence="7" type="ORF">LKD47_07805</name>
</gene>
<reference evidence="7" key="1">
    <citation type="submission" date="2021-10" db="EMBL/GenBank/DDBJ databases">
        <title>Anaerobic single-cell dispensing facilitates the cultivation of human gut bacteria.</title>
        <authorList>
            <person name="Afrizal A."/>
        </authorList>
    </citation>
    <scope>NUCLEOTIDE SEQUENCE</scope>
    <source>
        <strain evidence="7">CLA-AA-H204</strain>
    </source>
</reference>
<evidence type="ECO:0000256" key="5">
    <source>
        <dbReference type="ARBA" id="ARBA00023136"/>
    </source>
</evidence>
<dbReference type="Proteomes" id="UP001198893">
    <property type="component" value="Unassembled WGS sequence"/>
</dbReference>
<evidence type="ECO:0000256" key="4">
    <source>
        <dbReference type="ARBA" id="ARBA00022989"/>
    </source>
</evidence>
<evidence type="ECO:0000256" key="6">
    <source>
        <dbReference type="SAM" id="Phobius"/>
    </source>
</evidence>
<keyword evidence="5 6" id="KW-0472">Membrane</keyword>
<comment type="subcellular location">
    <subcellularLocation>
        <location evidence="1">Cell membrane</location>
        <topology evidence="1">Multi-pass membrane protein</topology>
    </subcellularLocation>
</comment>
<dbReference type="InterPro" id="IPR024923">
    <property type="entry name" value="PG_synth_SpoVB"/>
</dbReference>
<feature type="transmembrane region" description="Helical" evidence="6">
    <location>
        <begin position="316"/>
        <end position="338"/>
    </location>
</feature>
<feature type="transmembrane region" description="Helical" evidence="6">
    <location>
        <begin position="231"/>
        <end position="251"/>
    </location>
</feature>
<feature type="transmembrane region" description="Helical" evidence="6">
    <location>
        <begin position="350"/>
        <end position="374"/>
    </location>
</feature>
<dbReference type="GO" id="GO:0005886">
    <property type="term" value="C:plasma membrane"/>
    <property type="evidence" value="ECO:0007669"/>
    <property type="project" value="UniProtKB-SubCell"/>
</dbReference>
<feature type="transmembrane region" description="Helical" evidence="6">
    <location>
        <begin position="128"/>
        <end position="148"/>
    </location>
</feature>
<dbReference type="Pfam" id="PF01943">
    <property type="entry name" value="Polysacc_synt"/>
    <property type="match status" value="1"/>
</dbReference>
<dbReference type="InterPro" id="IPR036259">
    <property type="entry name" value="MFS_trans_sf"/>
</dbReference>
<accession>A0AAW4WHN2</accession>
<dbReference type="SUPFAM" id="SSF103473">
    <property type="entry name" value="MFS general substrate transporter"/>
    <property type="match status" value="1"/>
</dbReference>
<protein>
    <submittedName>
        <fullName evidence="7">Polysaccharide biosynthesis protein</fullName>
    </submittedName>
</protein>
<dbReference type="PANTHER" id="PTHR30250:SF21">
    <property type="entry name" value="LIPID II FLIPPASE MURJ"/>
    <property type="match status" value="1"/>
</dbReference>
<feature type="transmembrane region" description="Helical" evidence="6">
    <location>
        <begin position="263"/>
        <end position="296"/>
    </location>
</feature>
<evidence type="ECO:0000313" key="7">
    <source>
        <dbReference type="EMBL" id="MCC2242201.1"/>
    </source>
</evidence>
<keyword evidence="2" id="KW-1003">Cell membrane</keyword>
<keyword evidence="3 6" id="KW-0812">Transmembrane</keyword>
<dbReference type="AlphaFoldDB" id="A0AAW4WHN2"/>
<dbReference type="PIRSF" id="PIRSF038958">
    <property type="entry name" value="PG_synth_SpoVB"/>
    <property type="match status" value="1"/>
</dbReference>
<dbReference type="InterPro" id="IPR050833">
    <property type="entry name" value="Poly_Biosynth_Transport"/>
</dbReference>
<evidence type="ECO:0000256" key="2">
    <source>
        <dbReference type="ARBA" id="ARBA00022475"/>
    </source>
</evidence>
<feature type="transmembrane region" description="Helical" evidence="6">
    <location>
        <begin position="86"/>
        <end position="108"/>
    </location>
</feature>
<dbReference type="InterPro" id="IPR002797">
    <property type="entry name" value="Polysacc_synth"/>
</dbReference>
<feature type="transmembrane region" description="Helical" evidence="6">
    <location>
        <begin position="50"/>
        <end position="74"/>
    </location>
</feature>